<evidence type="ECO:0000256" key="1">
    <source>
        <dbReference type="ARBA" id="ARBA00004141"/>
    </source>
</evidence>
<accession>A0A067LZL0</accession>
<dbReference type="SUPFAM" id="SSF161084">
    <property type="entry name" value="MAPEG domain-like"/>
    <property type="match status" value="1"/>
</dbReference>
<dbReference type="HOGENOM" id="CLU_110291_1_2_1"/>
<dbReference type="GO" id="GO:0005635">
    <property type="term" value="C:nuclear envelope"/>
    <property type="evidence" value="ECO:0007669"/>
    <property type="project" value="TreeGrafter"/>
</dbReference>
<dbReference type="STRING" id="930990.A0A067LZL0"/>
<keyword evidence="4 5" id="KW-0472">Membrane</keyword>
<reference evidence="7" key="1">
    <citation type="journal article" date="2014" name="Proc. Natl. Acad. Sci. U.S.A.">
        <title>Extensive sampling of basidiomycete genomes demonstrates inadequacy of the white-rot/brown-rot paradigm for wood decay fungi.</title>
        <authorList>
            <person name="Riley R."/>
            <person name="Salamov A.A."/>
            <person name="Brown D.W."/>
            <person name="Nagy L.G."/>
            <person name="Floudas D."/>
            <person name="Held B.W."/>
            <person name="Levasseur A."/>
            <person name="Lombard V."/>
            <person name="Morin E."/>
            <person name="Otillar R."/>
            <person name="Lindquist E.A."/>
            <person name="Sun H."/>
            <person name="LaButti K.M."/>
            <person name="Schmutz J."/>
            <person name="Jabbour D."/>
            <person name="Luo H."/>
            <person name="Baker S.E."/>
            <person name="Pisabarro A.G."/>
            <person name="Walton J.D."/>
            <person name="Blanchette R.A."/>
            <person name="Henrissat B."/>
            <person name="Martin F."/>
            <person name="Cullen D."/>
            <person name="Hibbett D.S."/>
            <person name="Grigoriev I.V."/>
        </authorList>
    </citation>
    <scope>NUCLEOTIDE SEQUENCE [LARGE SCALE GENOMIC DNA]</scope>
    <source>
        <strain evidence="7">FD-172 SS1</strain>
    </source>
</reference>
<dbReference type="Pfam" id="PF01124">
    <property type="entry name" value="MAPEG"/>
    <property type="match status" value="1"/>
</dbReference>
<feature type="transmembrane region" description="Helical" evidence="5">
    <location>
        <begin position="125"/>
        <end position="147"/>
    </location>
</feature>
<comment type="subcellular location">
    <subcellularLocation>
        <location evidence="1">Membrane</location>
        <topology evidence="1">Multi-pass membrane protein</topology>
    </subcellularLocation>
</comment>
<dbReference type="GO" id="GO:0016020">
    <property type="term" value="C:membrane"/>
    <property type="evidence" value="ECO:0007669"/>
    <property type="project" value="UniProtKB-SubCell"/>
</dbReference>
<protein>
    <recommendedName>
        <fullName evidence="8">Membrane-associated proteins in eicosanoid and glutathione metabolism</fullName>
    </recommendedName>
</protein>
<dbReference type="GO" id="GO:0004364">
    <property type="term" value="F:glutathione transferase activity"/>
    <property type="evidence" value="ECO:0007669"/>
    <property type="project" value="TreeGrafter"/>
</dbReference>
<dbReference type="EMBL" id="KL198085">
    <property type="protein sequence ID" value="KDQ08883.1"/>
    <property type="molecule type" value="Genomic_DNA"/>
</dbReference>
<evidence type="ECO:0000256" key="5">
    <source>
        <dbReference type="SAM" id="Phobius"/>
    </source>
</evidence>
<dbReference type="Proteomes" id="UP000027195">
    <property type="component" value="Unassembled WGS sequence"/>
</dbReference>
<evidence type="ECO:0000256" key="4">
    <source>
        <dbReference type="ARBA" id="ARBA00023136"/>
    </source>
</evidence>
<keyword evidence="2 5" id="KW-0812">Transmembrane</keyword>
<dbReference type="InterPro" id="IPR050997">
    <property type="entry name" value="MAPEG"/>
</dbReference>
<dbReference type="PANTHER" id="PTHR10250">
    <property type="entry name" value="MICROSOMAL GLUTATHIONE S-TRANSFERASE"/>
    <property type="match status" value="1"/>
</dbReference>
<dbReference type="InterPro" id="IPR001129">
    <property type="entry name" value="Membr-assoc_MAPEG"/>
</dbReference>
<evidence type="ECO:0000313" key="6">
    <source>
        <dbReference type="EMBL" id="KDQ08883.1"/>
    </source>
</evidence>
<gene>
    <name evidence="6" type="ORF">BOTBODRAFT_191497</name>
</gene>
<dbReference type="GO" id="GO:0004602">
    <property type="term" value="F:glutathione peroxidase activity"/>
    <property type="evidence" value="ECO:0007669"/>
    <property type="project" value="TreeGrafter"/>
</dbReference>
<sequence>MSLATITVPANYAYVLLAASAFPLLNIYQSYRVGRARKAAGVPYPEVYAEKAVAATSIDAMRFNCTQRAHLNTLESAPQVILATFLTGLKYPILSASLAAVWVFGRVLYTQGYSTGEPQKRHRGTVFFYPITYVLTGTAIWTAIDLVRAIL</sequence>
<evidence type="ECO:0000256" key="3">
    <source>
        <dbReference type="ARBA" id="ARBA00022989"/>
    </source>
</evidence>
<keyword evidence="7" id="KW-1185">Reference proteome</keyword>
<evidence type="ECO:0008006" key="8">
    <source>
        <dbReference type="Google" id="ProtNLM"/>
    </source>
</evidence>
<organism evidence="6 7">
    <name type="scientific">Botryobasidium botryosum (strain FD-172 SS1)</name>
    <dbReference type="NCBI Taxonomy" id="930990"/>
    <lineage>
        <taxon>Eukaryota</taxon>
        <taxon>Fungi</taxon>
        <taxon>Dikarya</taxon>
        <taxon>Basidiomycota</taxon>
        <taxon>Agaricomycotina</taxon>
        <taxon>Agaricomycetes</taxon>
        <taxon>Cantharellales</taxon>
        <taxon>Botryobasidiaceae</taxon>
        <taxon>Botryobasidium</taxon>
    </lineage>
</organism>
<evidence type="ECO:0000256" key="2">
    <source>
        <dbReference type="ARBA" id="ARBA00022692"/>
    </source>
</evidence>
<dbReference type="GO" id="GO:0005783">
    <property type="term" value="C:endoplasmic reticulum"/>
    <property type="evidence" value="ECO:0007669"/>
    <property type="project" value="TreeGrafter"/>
</dbReference>
<dbReference type="AlphaFoldDB" id="A0A067LZL0"/>
<name>A0A067LZL0_BOTB1</name>
<feature type="transmembrane region" description="Helical" evidence="5">
    <location>
        <begin position="80"/>
        <end position="105"/>
    </location>
</feature>
<feature type="transmembrane region" description="Helical" evidence="5">
    <location>
        <begin position="12"/>
        <end position="28"/>
    </location>
</feature>
<proteinExistence type="predicted"/>
<dbReference type="InParanoid" id="A0A067LZL0"/>
<dbReference type="OrthoDB" id="410651at2759"/>
<dbReference type="PANTHER" id="PTHR10250:SF26">
    <property type="entry name" value="GLUTATHIONE S-TRANSFERASE 3, MITOCHONDRIAL"/>
    <property type="match status" value="1"/>
</dbReference>
<evidence type="ECO:0000313" key="7">
    <source>
        <dbReference type="Proteomes" id="UP000027195"/>
    </source>
</evidence>
<dbReference type="Gene3D" id="1.20.120.550">
    <property type="entry name" value="Membrane associated eicosanoid/glutathione metabolism-like domain"/>
    <property type="match status" value="1"/>
</dbReference>
<keyword evidence="3 5" id="KW-1133">Transmembrane helix</keyword>
<dbReference type="InterPro" id="IPR023352">
    <property type="entry name" value="MAPEG-like_dom_sf"/>
</dbReference>